<accession>A0A7W7H0K8</accession>
<comment type="caution">
    <text evidence="2">The sequence shown here is derived from an EMBL/GenBank/DDBJ whole genome shotgun (WGS) entry which is preliminary data.</text>
</comment>
<dbReference type="InterPro" id="IPR006674">
    <property type="entry name" value="HD_domain"/>
</dbReference>
<sequence>MTTKTDVLTLPDTELAAATLALVVDAEPVVVANHSIRSYLFARLLAEHQEVEADRDYDPELLFVACLLHDIGLSAPGDRRQRFEVDGADVAAEFLTARGVPAGGVDAVWEAIALHTSPGIAERRGVLCQLVRRGVGMDLGFDAALVTEPDATRIHAAYPRLAVTRSLVEAIVTQAQGRPDKAPAYSLAWQFQREREVPPHVTTLEAAAAASRWGD</sequence>
<name>A0A7W7H0K8_9ACTN</name>
<dbReference type="SMART" id="SM00471">
    <property type="entry name" value="HDc"/>
    <property type="match status" value="1"/>
</dbReference>
<dbReference type="Proteomes" id="UP000546162">
    <property type="component" value="Unassembled WGS sequence"/>
</dbReference>
<evidence type="ECO:0000259" key="1">
    <source>
        <dbReference type="SMART" id="SM00471"/>
    </source>
</evidence>
<dbReference type="PANTHER" id="PTHR35569:SF1">
    <property type="entry name" value="CYANAMIDE HYDRATASE DDI2-RELATED"/>
    <property type="match status" value="1"/>
</dbReference>
<dbReference type="SUPFAM" id="SSF109604">
    <property type="entry name" value="HD-domain/PDEase-like"/>
    <property type="match status" value="1"/>
</dbReference>
<dbReference type="Pfam" id="PF01966">
    <property type="entry name" value="HD"/>
    <property type="match status" value="1"/>
</dbReference>
<reference evidence="2 3" key="1">
    <citation type="submission" date="2020-08" db="EMBL/GenBank/DDBJ databases">
        <title>Sequencing the genomes of 1000 actinobacteria strains.</title>
        <authorList>
            <person name="Klenk H.-P."/>
        </authorList>
    </citation>
    <scope>NUCLEOTIDE SEQUENCE [LARGE SCALE GENOMIC DNA]</scope>
    <source>
        <strain evidence="2 3">DSM 45809</strain>
    </source>
</reference>
<dbReference type="AlphaFoldDB" id="A0A7W7H0K8"/>
<dbReference type="PANTHER" id="PTHR35569">
    <property type="entry name" value="CYANAMIDE HYDRATASE DDI2-RELATED"/>
    <property type="match status" value="1"/>
</dbReference>
<dbReference type="RefSeq" id="WP_203758934.1">
    <property type="nucleotide sequence ID" value="NZ_BAABFG010000005.1"/>
</dbReference>
<keyword evidence="3" id="KW-1185">Reference proteome</keyword>
<gene>
    <name evidence="2" type="ORF">BJY16_005162</name>
</gene>
<dbReference type="CDD" id="cd00077">
    <property type="entry name" value="HDc"/>
    <property type="match status" value="1"/>
</dbReference>
<feature type="domain" description="HD/PDEase" evidence="1">
    <location>
        <begin position="27"/>
        <end position="103"/>
    </location>
</feature>
<dbReference type="Gene3D" id="1.10.3210.10">
    <property type="entry name" value="Hypothetical protein af1432"/>
    <property type="match status" value="1"/>
</dbReference>
<proteinExistence type="predicted"/>
<evidence type="ECO:0000313" key="2">
    <source>
        <dbReference type="EMBL" id="MBB4741703.1"/>
    </source>
</evidence>
<protein>
    <recommendedName>
        <fullName evidence="1">HD/PDEase domain-containing protein</fullName>
    </recommendedName>
</protein>
<dbReference type="EMBL" id="JACHNB010000001">
    <property type="protein sequence ID" value="MBB4741703.1"/>
    <property type="molecule type" value="Genomic_DNA"/>
</dbReference>
<dbReference type="InterPro" id="IPR003607">
    <property type="entry name" value="HD/PDEase_dom"/>
</dbReference>
<organism evidence="2 3">
    <name type="scientific">Actinoplanes octamycinicus</name>
    <dbReference type="NCBI Taxonomy" id="135948"/>
    <lineage>
        <taxon>Bacteria</taxon>
        <taxon>Bacillati</taxon>
        <taxon>Actinomycetota</taxon>
        <taxon>Actinomycetes</taxon>
        <taxon>Micromonosporales</taxon>
        <taxon>Micromonosporaceae</taxon>
        <taxon>Actinoplanes</taxon>
    </lineage>
</organism>
<evidence type="ECO:0000313" key="3">
    <source>
        <dbReference type="Proteomes" id="UP000546162"/>
    </source>
</evidence>